<evidence type="ECO:0000256" key="1">
    <source>
        <dbReference type="ARBA" id="ARBA00022603"/>
    </source>
</evidence>
<dbReference type="PANTHER" id="PTHR47739:SF1">
    <property type="entry name" value="TRNA1(VAL) (ADENINE(37)-N6)-METHYLTRANSFERASE"/>
    <property type="match status" value="1"/>
</dbReference>
<dbReference type="GO" id="GO:0008168">
    <property type="term" value="F:methyltransferase activity"/>
    <property type="evidence" value="ECO:0007669"/>
    <property type="project" value="UniProtKB-KW"/>
</dbReference>
<dbReference type="CDD" id="cd02440">
    <property type="entry name" value="AdoMet_MTases"/>
    <property type="match status" value="1"/>
</dbReference>
<keyword evidence="2" id="KW-0949">S-adenosyl-L-methionine</keyword>
<evidence type="ECO:0000259" key="3">
    <source>
        <dbReference type="Pfam" id="PF05175"/>
    </source>
</evidence>
<keyword evidence="5" id="KW-1185">Reference proteome</keyword>
<evidence type="ECO:0000313" key="5">
    <source>
        <dbReference type="Proteomes" id="UP000199344"/>
    </source>
</evidence>
<keyword evidence="1 4" id="KW-0808">Transferase</keyword>
<evidence type="ECO:0000256" key="2">
    <source>
        <dbReference type="ARBA" id="ARBA00022691"/>
    </source>
</evidence>
<feature type="domain" description="Methyltransferase small" evidence="3">
    <location>
        <begin position="32"/>
        <end position="129"/>
    </location>
</feature>
<dbReference type="OrthoDB" id="5489421at2"/>
<dbReference type="Proteomes" id="UP000199344">
    <property type="component" value="Unassembled WGS sequence"/>
</dbReference>
<dbReference type="InterPro" id="IPR007848">
    <property type="entry name" value="Small_mtfrase_dom"/>
</dbReference>
<dbReference type="AlphaFoldDB" id="A0A1G7CES0"/>
<evidence type="ECO:0000313" key="4">
    <source>
        <dbReference type="EMBL" id="SDE37781.1"/>
    </source>
</evidence>
<sequence>MSDATRIDAFLGGRLQIAQPVRGYRAGADAVMLAAACPAKSGQSVLELGCGAGVAALCLMTRVAGLDVTGLERDAVFAGLARDNAARNRLKLSVVEADLASLPAELRAISFDHVMMNPPYFDHGTASENRLRAGPRHEVTPLPVWLDAALRRLRPGGKVTVIHQPARLEVLLAGLTGRAGDITIRPIAARAGREAGRLILTARKGARGRLRLMSPFVMHDADRHRGDQEDLTAEAQAVLRHGGKLNE</sequence>
<dbReference type="STRING" id="591205.SAMN05421538_10674"/>
<dbReference type="GO" id="GO:0032259">
    <property type="term" value="P:methylation"/>
    <property type="evidence" value="ECO:0007669"/>
    <property type="project" value="UniProtKB-KW"/>
</dbReference>
<dbReference type="InterPro" id="IPR029063">
    <property type="entry name" value="SAM-dependent_MTases_sf"/>
</dbReference>
<dbReference type="SUPFAM" id="SSF53335">
    <property type="entry name" value="S-adenosyl-L-methionine-dependent methyltransferases"/>
    <property type="match status" value="1"/>
</dbReference>
<organism evidence="4 5">
    <name type="scientific">Paracoccus isoporae</name>
    <dbReference type="NCBI Taxonomy" id="591205"/>
    <lineage>
        <taxon>Bacteria</taxon>
        <taxon>Pseudomonadati</taxon>
        <taxon>Pseudomonadota</taxon>
        <taxon>Alphaproteobacteria</taxon>
        <taxon>Rhodobacterales</taxon>
        <taxon>Paracoccaceae</taxon>
        <taxon>Paracoccus</taxon>
    </lineage>
</organism>
<protein>
    <submittedName>
        <fullName evidence="4">tRNA1(Val) A37 N6-methylase TrmN6</fullName>
    </submittedName>
</protein>
<gene>
    <name evidence="4" type="ORF">SAMN05421538_10674</name>
</gene>
<dbReference type="EMBL" id="FNAH01000006">
    <property type="protein sequence ID" value="SDE37781.1"/>
    <property type="molecule type" value="Genomic_DNA"/>
</dbReference>
<dbReference type="Gene3D" id="3.40.50.150">
    <property type="entry name" value="Vaccinia Virus protein VP39"/>
    <property type="match status" value="1"/>
</dbReference>
<keyword evidence="1 4" id="KW-0489">Methyltransferase</keyword>
<dbReference type="InterPro" id="IPR050210">
    <property type="entry name" value="tRNA_Adenine-N(6)_MTase"/>
</dbReference>
<proteinExistence type="predicted"/>
<reference evidence="4 5" key="1">
    <citation type="submission" date="2016-10" db="EMBL/GenBank/DDBJ databases">
        <authorList>
            <person name="de Groot N.N."/>
        </authorList>
    </citation>
    <scope>NUCLEOTIDE SEQUENCE [LARGE SCALE GENOMIC DNA]</scope>
    <source>
        <strain evidence="4 5">DSM 22220</strain>
    </source>
</reference>
<dbReference type="RefSeq" id="WP_090523728.1">
    <property type="nucleotide sequence ID" value="NZ_FNAH01000006.1"/>
</dbReference>
<accession>A0A1G7CES0</accession>
<dbReference type="Pfam" id="PF05175">
    <property type="entry name" value="MTS"/>
    <property type="match status" value="1"/>
</dbReference>
<name>A0A1G7CES0_9RHOB</name>
<dbReference type="PANTHER" id="PTHR47739">
    <property type="entry name" value="TRNA1(VAL) (ADENINE(37)-N6)-METHYLTRANSFERASE"/>
    <property type="match status" value="1"/>
</dbReference>